<dbReference type="AlphaFoldDB" id="A0AAW2IGI7"/>
<gene>
    <name evidence="1" type="ORF">PYX00_002046</name>
</gene>
<protein>
    <submittedName>
        <fullName evidence="1">Uncharacterized protein</fullName>
    </submittedName>
</protein>
<dbReference type="EMBL" id="JARGDH010000001">
    <property type="protein sequence ID" value="KAL0280883.1"/>
    <property type="molecule type" value="Genomic_DNA"/>
</dbReference>
<accession>A0AAW2IGI7</accession>
<comment type="caution">
    <text evidence="1">The sequence shown here is derived from an EMBL/GenBank/DDBJ whole genome shotgun (WGS) entry which is preliminary data.</text>
</comment>
<organism evidence="1">
    <name type="scientific">Menopon gallinae</name>
    <name type="common">poultry shaft louse</name>
    <dbReference type="NCBI Taxonomy" id="328185"/>
    <lineage>
        <taxon>Eukaryota</taxon>
        <taxon>Metazoa</taxon>
        <taxon>Ecdysozoa</taxon>
        <taxon>Arthropoda</taxon>
        <taxon>Hexapoda</taxon>
        <taxon>Insecta</taxon>
        <taxon>Pterygota</taxon>
        <taxon>Neoptera</taxon>
        <taxon>Paraneoptera</taxon>
        <taxon>Psocodea</taxon>
        <taxon>Troctomorpha</taxon>
        <taxon>Phthiraptera</taxon>
        <taxon>Amblycera</taxon>
        <taxon>Menoponidae</taxon>
        <taxon>Menopon</taxon>
    </lineage>
</organism>
<name>A0AAW2IGI7_9NEOP</name>
<reference evidence="1" key="1">
    <citation type="journal article" date="2024" name="Gigascience">
        <title>Chromosome-level genome of the poultry shaft louse Menopon gallinae provides insight into the host-switching and adaptive evolution of parasitic lice.</title>
        <authorList>
            <person name="Xu Y."/>
            <person name="Ma L."/>
            <person name="Liu S."/>
            <person name="Liang Y."/>
            <person name="Liu Q."/>
            <person name="He Z."/>
            <person name="Tian L."/>
            <person name="Duan Y."/>
            <person name="Cai W."/>
            <person name="Li H."/>
            <person name="Song F."/>
        </authorList>
    </citation>
    <scope>NUCLEOTIDE SEQUENCE</scope>
    <source>
        <strain evidence="1">Cailab_2023a</strain>
    </source>
</reference>
<sequence>MVEGKRHFSPESSSQGRVTTKDTVLIWVYIFARSRSKKLHAVTASILKLGLTTKATGLILATTVLAFLHRWGGGYLGSDAYLLRGRDETLYDSNEGFLLTVILFWYYRWGTFFIYEELSDLNS</sequence>
<evidence type="ECO:0000313" key="1">
    <source>
        <dbReference type="EMBL" id="KAL0280883.1"/>
    </source>
</evidence>
<proteinExistence type="predicted"/>